<reference evidence="10 11" key="1">
    <citation type="submission" date="2016-10" db="EMBL/GenBank/DDBJ databases">
        <authorList>
            <person name="Varghese N."/>
            <person name="Submissions S."/>
        </authorList>
    </citation>
    <scope>NUCLEOTIDE SEQUENCE [LARGE SCALE GENOMIC DNA]</scope>
    <source>
        <strain evidence="10 11">DSM 26672</strain>
    </source>
</reference>
<evidence type="ECO:0000256" key="9">
    <source>
        <dbReference type="HAMAP-Rule" id="MF_00169"/>
    </source>
</evidence>
<dbReference type="RefSeq" id="WP_091859407.1">
    <property type="nucleotide sequence ID" value="NZ_FNBZ01000006.1"/>
</dbReference>
<dbReference type="InterPro" id="IPR001874">
    <property type="entry name" value="DHquinase_II"/>
</dbReference>
<dbReference type="InterPro" id="IPR018509">
    <property type="entry name" value="DHquinase_II_CS"/>
</dbReference>
<comment type="catalytic activity">
    <reaction evidence="1 9">
        <text>3-dehydroquinate = 3-dehydroshikimate + H2O</text>
        <dbReference type="Rhea" id="RHEA:21096"/>
        <dbReference type="ChEBI" id="CHEBI:15377"/>
        <dbReference type="ChEBI" id="CHEBI:16630"/>
        <dbReference type="ChEBI" id="CHEBI:32364"/>
        <dbReference type="EC" id="4.2.1.10"/>
    </reaction>
</comment>
<organism evidence="10 11">
    <name type="scientific">Bosea robiniae</name>
    <dbReference type="NCBI Taxonomy" id="1036780"/>
    <lineage>
        <taxon>Bacteria</taxon>
        <taxon>Pseudomonadati</taxon>
        <taxon>Pseudomonadota</taxon>
        <taxon>Alphaproteobacteria</taxon>
        <taxon>Hyphomicrobiales</taxon>
        <taxon>Boseaceae</taxon>
        <taxon>Bosea</taxon>
    </lineage>
</organism>
<comment type="pathway">
    <text evidence="3 9">Metabolic intermediate biosynthesis; chorismate biosynthesis; chorismate from D-erythrose 4-phosphate and phosphoenolpyruvate: step 3/7.</text>
</comment>
<dbReference type="Gene3D" id="3.40.50.9100">
    <property type="entry name" value="Dehydroquinase, class II"/>
    <property type="match status" value="1"/>
</dbReference>
<dbReference type="HAMAP" id="MF_00169">
    <property type="entry name" value="AroQ"/>
    <property type="match status" value="1"/>
</dbReference>
<dbReference type="Proteomes" id="UP000199468">
    <property type="component" value="Unassembled WGS sequence"/>
</dbReference>
<feature type="binding site" evidence="9">
    <location>
        <position position="91"/>
    </location>
    <ligand>
        <name>substrate</name>
    </ligand>
</feature>
<dbReference type="PANTHER" id="PTHR21272">
    <property type="entry name" value="CATABOLIC 3-DEHYDROQUINASE"/>
    <property type="match status" value="1"/>
</dbReference>
<dbReference type="Pfam" id="PF01220">
    <property type="entry name" value="DHquinase_II"/>
    <property type="match status" value="1"/>
</dbReference>
<evidence type="ECO:0000256" key="5">
    <source>
        <dbReference type="ARBA" id="ARBA00011193"/>
    </source>
</evidence>
<dbReference type="EMBL" id="FNBZ01000006">
    <property type="protein sequence ID" value="SDH02319.1"/>
    <property type="molecule type" value="Genomic_DNA"/>
</dbReference>
<evidence type="ECO:0000256" key="7">
    <source>
        <dbReference type="ARBA" id="ARBA00023141"/>
    </source>
</evidence>
<proteinExistence type="inferred from homology"/>
<dbReference type="InterPro" id="IPR036441">
    <property type="entry name" value="DHquinase_II_sf"/>
</dbReference>
<comment type="subunit">
    <text evidence="5 9">Homododecamer.</text>
</comment>
<keyword evidence="11" id="KW-1185">Reference proteome</keyword>
<evidence type="ECO:0000256" key="2">
    <source>
        <dbReference type="ARBA" id="ARBA00003924"/>
    </source>
</evidence>
<dbReference type="NCBIfam" id="NF003805">
    <property type="entry name" value="PRK05395.1-2"/>
    <property type="match status" value="1"/>
</dbReference>
<feature type="binding site" evidence="9">
    <location>
        <position position="104"/>
    </location>
    <ligand>
        <name>substrate</name>
    </ligand>
</feature>
<sequence length="164" mass="17415">MSEKEGPARAAAGSAAASRRLYILNGPNLNLLGQREPHIYGSTTLAEIRESCEAKAGSLGFSVEFRQTNFEGELVESVHQARLEACGIIINPAGYTFTSVALLDALKMFDGPKIELHISNVHARESIYHNSLISRTATGIIIGMGAAGYELAIQAMAGLVAARA</sequence>
<feature type="active site" description="Proton acceptor" evidence="9">
    <location>
        <position position="40"/>
    </location>
</feature>
<comment type="caution">
    <text evidence="10">The sequence shown here is derived from an EMBL/GenBank/DDBJ whole genome shotgun (WGS) entry which is preliminary data.</text>
</comment>
<feature type="binding site" evidence="9">
    <location>
        <begin position="118"/>
        <end position="119"/>
    </location>
    <ligand>
        <name>substrate</name>
    </ligand>
</feature>
<dbReference type="SUPFAM" id="SSF52304">
    <property type="entry name" value="Type II 3-dehydroquinate dehydratase"/>
    <property type="match status" value="1"/>
</dbReference>
<dbReference type="NCBIfam" id="NF003807">
    <property type="entry name" value="PRK05395.1-4"/>
    <property type="match status" value="1"/>
</dbReference>
<comment type="function">
    <text evidence="2 9">Catalyzes a trans-dehydration via an enolate intermediate.</text>
</comment>
<feature type="site" description="Transition state stabilizer" evidence="9">
    <location>
        <position position="35"/>
    </location>
</feature>
<accession>A0ABY0P356</accession>
<gene>
    <name evidence="9" type="primary">aroQ</name>
    <name evidence="10" type="ORF">SAMN05421844_106267</name>
</gene>
<protein>
    <recommendedName>
        <fullName evidence="6 9">3-dehydroquinate dehydratase</fullName>
        <shortName evidence="9">3-dehydroquinase</shortName>
        <ecNumber evidence="6 9">4.2.1.10</ecNumber>
    </recommendedName>
    <alternativeName>
        <fullName evidence="9">Type II DHQase</fullName>
    </alternativeName>
</protein>
<evidence type="ECO:0000256" key="3">
    <source>
        <dbReference type="ARBA" id="ARBA00004902"/>
    </source>
</evidence>
<keyword evidence="9" id="KW-0028">Amino-acid biosynthesis</keyword>
<keyword evidence="7 9" id="KW-0057">Aromatic amino acid biosynthesis</keyword>
<dbReference type="NCBIfam" id="NF003806">
    <property type="entry name" value="PRK05395.1-3"/>
    <property type="match status" value="1"/>
</dbReference>
<dbReference type="PIRSF" id="PIRSF001399">
    <property type="entry name" value="DHquinase_II"/>
    <property type="match status" value="1"/>
</dbReference>
<dbReference type="PROSITE" id="PS01029">
    <property type="entry name" value="DEHYDROQUINASE_II"/>
    <property type="match status" value="1"/>
</dbReference>
<dbReference type="PANTHER" id="PTHR21272:SF3">
    <property type="entry name" value="CATABOLIC 3-DEHYDROQUINASE"/>
    <property type="match status" value="1"/>
</dbReference>
<dbReference type="EC" id="4.2.1.10" evidence="6 9"/>
<evidence type="ECO:0000256" key="4">
    <source>
        <dbReference type="ARBA" id="ARBA00011037"/>
    </source>
</evidence>
<keyword evidence="8 9" id="KW-0456">Lyase</keyword>
<name>A0ABY0P356_9HYPH</name>
<evidence type="ECO:0000313" key="10">
    <source>
        <dbReference type="EMBL" id="SDH02319.1"/>
    </source>
</evidence>
<feature type="active site" description="Proton donor" evidence="9">
    <location>
        <position position="117"/>
    </location>
</feature>
<comment type="caution">
    <text evidence="9">Lacks conserved residue(s) required for the propagation of feature annotation.</text>
</comment>
<dbReference type="NCBIfam" id="TIGR01088">
    <property type="entry name" value="aroQ"/>
    <property type="match status" value="1"/>
</dbReference>
<evidence type="ECO:0000256" key="8">
    <source>
        <dbReference type="ARBA" id="ARBA00023239"/>
    </source>
</evidence>
<comment type="similarity">
    <text evidence="4 9">Belongs to the type-II 3-dehydroquinase family.</text>
</comment>
<evidence type="ECO:0000256" key="6">
    <source>
        <dbReference type="ARBA" id="ARBA00012060"/>
    </source>
</evidence>
<evidence type="ECO:0000256" key="1">
    <source>
        <dbReference type="ARBA" id="ARBA00001864"/>
    </source>
</evidence>
<dbReference type="CDD" id="cd00466">
    <property type="entry name" value="DHQase_II"/>
    <property type="match status" value="1"/>
</dbReference>
<evidence type="ECO:0000313" key="11">
    <source>
        <dbReference type="Proteomes" id="UP000199468"/>
    </source>
</evidence>